<name>A0A0E0LJ94_ORYPU</name>
<reference evidence="1" key="1">
    <citation type="submission" date="2015-04" db="UniProtKB">
        <authorList>
            <consortium name="EnsemblPlants"/>
        </authorList>
    </citation>
    <scope>IDENTIFICATION</scope>
</reference>
<organism evidence="1">
    <name type="scientific">Oryza punctata</name>
    <name type="common">Red rice</name>
    <dbReference type="NCBI Taxonomy" id="4537"/>
    <lineage>
        <taxon>Eukaryota</taxon>
        <taxon>Viridiplantae</taxon>
        <taxon>Streptophyta</taxon>
        <taxon>Embryophyta</taxon>
        <taxon>Tracheophyta</taxon>
        <taxon>Spermatophyta</taxon>
        <taxon>Magnoliopsida</taxon>
        <taxon>Liliopsida</taxon>
        <taxon>Poales</taxon>
        <taxon>Poaceae</taxon>
        <taxon>BOP clade</taxon>
        <taxon>Oryzoideae</taxon>
        <taxon>Oryzeae</taxon>
        <taxon>Oryzinae</taxon>
        <taxon>Oryza</taxon>
    </lineage>
</organism>
<dbReference type="Proteomes" id="UP000026962">
    <property type="component" value="Chromosome 7"/>
</dbReference>
<dbReference type="HOGENOM" id="CLU_1790065_0_0_1"/>
<evidence type="ECO:0000313" key="2">
    <source>
        <dbReference type="Proteomes" id="UP000026962"/>
    </source>
</evidence>
<proteinExistence type="predicted"/>
<sequence length="145" mass="15630">MPSATSARPGLQCGGVAAVSRKRLEAAHSSALCGGKGNTIRERWQRHWRCKRPRYAKRKEVGSGHVGGGGWWGNAMRRGRRAPVTTLAATGQDDTKMRRRWTFAVGEAARCKEGDAGSDAGAAGRDEVAPLTSLLALFEVRTQIN</sequence>
<dbReference type="AlphaFoldDB" id="A0A0E0LJ94"/>
<evidence type="ECO:0000313" key="1">
    <source>
        <dbReference type="EnsemblPlants" id="OPUNC07G09170.1"/>
    </source>
</evidence>
<protein>
    <submittedName>
        <fullName evidence="1">Uncharacterized protein</fullName>
    </submittedName>
</protein>
<dbReference type="Gramene" id="OPUNC07G09170.1">
    <property type="protein sequence ID" value="OPUNC07G09170.1"/>
    <property type="gene ID" value="OPUNC07G09170"/>
</dbReference>
<dbReference type="EnsemblPlants" id="OPUNC07G09170.1">
    <property type="protein sequence ID" value="OPUNC07G09170.1"/>
    <property type="gene ID" value="OPUNC07G09170"/>
</dbReference>
<reference evidence="1" key="2">
    <citation type="submission" date="2018-05" db="EMBL/GenBank/DDBJ databases">
        <title>OpunRS2 (Oryza punctata Reference Sequence Version 2).</title>
        <authorList>
            <person name="Zhang J."/>
            <person name="Kudrna D."/>
            <person name="Lee S."/>
            <person name="Talag J."/>
            <person name="Welchert J."/>
            <person name="Wing R.A."/>
        </authorList>
    </citation>
    <scope>NUCLEOTIDE SEQUENCE [LARGE SCALE GENOMIC DNA]</scope>
</reference>
<keyword evidence="2" id="KW-1185">Reference proteome</keyword>
<accession>A0A0E0LJ94</accession>